<dbReference type="InterPro" id="IPR013098">
    <property type="entry name" value="Ig_I-set"/>
</dbReference>
<name>A0A3B3X621_9TELE</name>
<keyword evidence="8" id="KW-1185">Reference proteome</keyword>
<proteinExistence type="predicted"/>
<feature type="domain" description="Ig-like" evidence="6">
    <location>
        <begin position="117"/>
        <end position="201"/>
    </location>
</feature>
<dbReference type="GeneID" id="106916824"/>
<dbReference type="SMART" id="SM00408">
    <property type="entry name" value="IGc2"/>
    <property type="match status" value="12"/>
</dbReference>
<feature type="domain" description="Ig-like" evidence="6">
    <location>
        <begin position="827"/>
        <end position="912"/>
    </location>
</feature>
<dbReference type="CDD" id="cd00096">
    <property type="entry name" value="Ig"/>
    <property type="match status" value="1"/>
</dbReference>
<evidence type="ECO:0000313" key="8">
    <source>
        <dbReference type="Proteomes" id="UP000261480"/>
    </source>
</evidence>
<dbReference type="KEGG" id="pmei:106916824"/>
<evidence type="ECO:0000256" key="1">
    <source>
        <dbReference type="ARBA" id="ARBA00022729"/>
    </source>
</evidence>
<dbReference type="AlphaFoldDB" id="A0A3B3X621"/>
<feature type="domain" description="Ig-like" evidence="6">
    <location>
        <begin position="1097"/>
        <end position="1177"/>
    </location>
</feature>
<feature type="domain" description="Ig-like" evidence="6">
    <location>
        <begin position="742"/>
        <end position="819"/>
    </location>
</feature>
<dbReference type="Pfam" id="PF13895">
    <property type="entry name" value="Ig_2"/>
    <property type="match status" value="1"/>
</dbReference>
<feature type="domain" description="Ig-like" evidence="6">
    <location>
        <begin position="299"/>
        <end position="385"/>
    </location>
</feature>
<organism evidence="7 8">
    <name type="scientific">Poecilia mexicana</name>
    <dbReference type="NCBI Taxonomy" id="48701"/>
    <lineage>
        <taxon>Eukaryota</taxon>
        <taxon>Metazoa</taxon>
        <taxon>Chordata</taxon>
        <taxon>Craniata</taxon>
        <taxon>Vertebrata</taxon>
        <taxon>Euteleostomi</taxon>
        <taxon>Actinopterygii</taxon>
        <taxon>Neopterygii</taxon>
        <taxon>Teleostei</taxon>
        <taxon>Neoteleostei</taxon>
        <taxon>Acanthomorphata</taxon>
        <taxon>Ovalentaria</taxon>
        <taxon>Atherinomorphae</taxon>
        <taxon>Cyprinodontiformes</taxon>
        <taxon>Poeciliidae</taxon>
        <taxon>Poeciliinae</taxon>
        <taxon>Poecilia</taxon>
    </lineage>
</organism>
<evidence type="ECO:0000256" key="2">
    <source>
        <dbReference type="ARBA" id="ARBA00023157"/>
    </source>
</evidence>
<keyword evidence="4" id="KW-0393">Immunoglobulin domain</keyword>
<reference evidence="7" key="2">
    <citation type="submission" date="2025-09" db="UniProtKB">
        <authorList>
            <consortium name="Ensembl"/>
        </authorList>
    </citation>
    <scope>IDENTIFICATION</scope>
</reference>
<dbReference type="Gene3D" id="2.60.40.10">
    <property type="entry name" value="Immunoglobulins"/>
    <property type="match status" value="13"/>
</dbReference>
<feature type="signal peptide" evidence="5">
    <location>
        <begin position="1"/>
        <end position="22"/>
    </location>
</feature>
<feature type="domain" description="Ig-like" evidence="6">
    <location>
        <begin position="1016"/>
        <end position="1092"/>
    </location>
</feature>
<feature type="domain" description="Ig-like" evidence="6">
    <location>
        <begin position="918"/>
        <end position="997"/>
    </location>
</feature>
<dbReference type="PANTHER" id="PTHR44337">
    <property type="entry name" value="CARCINOEMBRYONIC ANTIGEN-RELATED CELL ADHESION MOLECULE 8"/>
    <property type="match status" value="1"/>
</dbReference>
<keyword evidence="1 5" id="KW-0732">Signal</keyword>
<dbReference type="InterPro" id="IPR013783">
    <property type="entry name" value="Ig-like_fold"/>
</dbReference>
<dbReference type="Ensembl" id="ENSPMET00000017219.1">
    <property type="protein sequence ID" value="ENSPMEP00000010394.1"/>
    <property type="gene ID" value="ENSPMEG00000012335.1"/>
</dbReference>
<dbReference type="InterPro" id="IPR003599">
    <property type="entry name" value="Ig_sub"/>
</dbReference>
<dbReference type="Pfam" id="PF07679">
    <property type="entry name" value="I-set"/>
    <property type="match status" value="1"/>
</dbReference>
<feature type="domain" description="Ig-like" evidence="6">
    <location>
        <begin position="649"/>
        <end position="737"/>
    </location>
</feature>
<evidence type="ECO:0000259" key="6">
    <source>
        <dbReference type="PROSITE" id="PS50835"/>
    </source>
</evidence>
<feature type="domain" description="Ig-like" evidence="6">
    <location>
        <begin position="473"/>
        <end position="559"/>
    </location>
</feature>
<dbReference type="InterPro" id="IPR013151">
    <property type="entry name" value="Immunoglobulin_dom"/>
</dbReference>
<evidence type="ECO:0000256" key="3">
    <source>
        <dbReference type="ARBA" id="ARBA00023180"/>
    </source>
</evidence>
<dbReference type="PROSITE" id="PS50835">
    <property type="entry name" value="IG_LIKE"/>
    <property type="match status" value="12"/>
</dbReference>
<dbReference type="Pfam" id="PF00047">
    <property type="entry name" value="ig"/>
    <property type="match status" value="1"/>
</dbReference>
<evidence type="ECO:0000313" key="7">
    <source>
        <dbReference type="Ensembl" id="ENSPMEP00000010394.1"/>
    </source>
</evidence>
<dbReference type="RefSeq" id="XP_014840866.1">
    <property type="nucleotide sequence ID" value="XM_014985380.1"/>
</dbReference>
<sequence length="1208" mass="132453">MESPLLFFLILTTITFTDPVHSQIIYPSENPVPLRSNVTIISNTNITLGTWTFDNNLLALIYPEGFYLSKAKRDRFIYDSNTSSLTIISAQLADSGVYKLEEMDKFSVQVQLSVQEPISNVTLSAQRTDLVEFNDTAVFVCSVSTGTSLSYKWLARDSEISTGPGVQLSNGGANLSIVGLTRSDEGPYICNVSNGLGYKVSPPVYLNISYGANNATMTVDPVKYMYRSGSNITLSCSVESKPTAMVQWMFDGVNLNQFGLQLHLQNVKKNNTGTYTCLFHNTVTMRFSSDSTVIRVMDPISAVVMSEANGPAVLDKAFSLQCEATGLVDSIQWWKNGSRITPDNRTTFGNKTLTLNPVQLSDGGLYMCQVFNLVSNLTSDPFAVVVNYGPMKPTVMGPNVVKSGDTATFSCSAESVPPSLYRWHFNGSVVSNMSEYTTPSLTKDMSGEYICMALNTITGKNSSASIMLRVIDPIRNVQVEAQMNLAVEGHPYNLTCRVNETVDHIYWMRNGEKLNPDNRTTILMEYMTMSFMSMQRNDAGNYTCLAANAVGNMTSKPFMLLVNYGPDMPVIMGPRAVKTGDNATLICHAKSVPPSLYQWHFNGSVVSNMSEYTTPSLTKDMSWEYTCMALNTITGKNSSASTMLAVVDPIQSVEIQAQMNSTMENYSHNLTCNVVGPADYIYWMKSGNLLLADNRTIFDMKNKTVMFLALNSSDSGHYQCVAVNALGNMTSAHYTLHVIYGPEMPTISGPKAVKPGNSSTLSCYAPSYPPSFYRWYFNDTLVSNMSEYMTPPVTEEKSLKYTCMAFNNITAKNSSASITITAIASIKNVQIDTPTSDAMEGHSYNLMCNVTGAVDNIYWMKNGEQIHQDNSTVFSMDNKTVNFMPVDRYDAGDYVCMAVNAVGNLSSSAYLLQVIFGPDEPIIHGPEFGEAGRNAVFNCSAASMPPSTYSWWFNDSLMANTSEFTAGPLSFNMSGTYKCVAHNHVTEKNSTNSTMLTVIEGIDSVMIQNNLTPISNKNFTLTCLVVGPYDALYWMKDGMQLSLNASDPAPSMYITEDNILHFTQLTTQSNGAYQCVATNKAALHTSQQYKLLVHYGPLNMNISGPGSAKDGAVVSLNCTVDSYPACDFYWFLNNKSSLLKIGSVFSFSATIGKEGDYICVATNPVTNVTMTQTKSFAIENHASANHITNKGAVLLMGLCPVLVHLLLL</sequence>
<dbReference type="InterPro" id="IPR003598">
    <property type="entry name" value="Ig_sub2"/>
</dbReference>
<dbReference type="OrthoDB" id="6159398at2759"/>
<reference evidence="7" key="1">
    <citation type="submission" date="2025-08" db="UniProtKB">
        <authorList>
            <consortium name="Ensembl"/>
        </authorList>
    </citation>
    <scope>IDENTIFICATION</scope>
</reference>
<evidence type="ECO:0000256" key="4">
    <source>
        <dbReference type="ARBA" id="ARBA00023319"/>
    </source>
</evidence>
<dbReference type="Proteomes" id="UP000261480">
    <property type="component" value="Unplaced"/>
</dbReference>
<feature type="chain" id="PRO_5017263806" description="Ig-like domain-containing protein" evidence="5">
    <location>
        <begin position="23"/>
        <end position="1208"/>
    </location>
</feature>
<keyword evidence="2" id="KW-1015">Disulfide bond</keyword>
<feature type="domain" description="Ig-like" evidence="6">
    <location>
        <begin position="566"/>
        <end position="645"/>
    </location>
</feature>
<dbReference type="InterPro" id="IPR036179">
    <property type="entry name" value="Ig-like_dom_sf"/>
</dbReference>
<feature type="domain" description="Ig-like" evidence="6">
    <location>
        <begin position="202"/>
        <end position="288"/>
    </location>
</feature>
<evidence type="ECO:0000256" key="5">
    <source>
        <dbReference type="SAM" id="SignalP"/>
    </source>
</evidence>
<dbReference type="SMART" id="SM00409">
    <property type="entry name" value="IG"/>
    <property type="match status" value="13"/>
</dbReference>
<dbReference type="SUPFAM" id="SSF48726">
    <property type="entry name" value="Immunoglobulin"/>
    <property type="match status" value="12"/>
</dbReference>
<dbReference type="InterPro" id="IPR052598">
    <property type="entry name" value="IgSF_CEA-related"/>
</dbReference>
<accession>A0A3B3X621</accession>
<protein>
    <recommendedName>
        <fullName evidence="6">Ig-like domain-containing protein</fullName>
    </recommendedName>
</protein>
<dbReference type="CTD" id="634"/>
<feature type="domain" description="Ig-like" evidence="6">
    <location>
        <begin position="393"/>
        <end position="467"/>
    </location>
</feature>
<dbReference type="STRING" id="48701.ENSPMEP00000010394"/>
<keyword evidence="3" id="KW-0325">Glycoprotein</keyword>
<dbReference type="InterPro" id="IPR007110">
    <property type="entry name" value="Ig-like_dom"/>
</dbReference>
<dbReference type="Pfam" id="PF13927">
    <property type="entry name" value="Ig_3"/>
    <property type="match status" value="8"/>
</dbReference>
<dbReference type="PANTHER" id="PTHR44337:SF20">
    <property type="entry name" value="CARCINOEMBRYONIC ANTIGEN-RELATED CELL ADHESION MOLECULE 5-RELATED"/>
    <property type="match status" value="1"/>
</dbReference>